<dbReference type="EMBL" id="BPLR01007322">
    <property type="protein sequence ID" value="GIY16044.1"/>
    <property type="molecule type" value="Genomic_DNA"/>
</dbReference>
<gene>
    <name evidence="1" type="ORF">CEXT_108811</name>
</gene>
<keyword evidence="2" id="KW-1185">Reference proteome</keyword>
<sequence length="149" mass="17452">MSKDGQGRAKQEKACALPAECFASSFLDYDARGRLESVIHITLEARGWKWGEGVHRNSGLRKNKRGEKKYFSRKKPEKKCRVVCQKEEMENEICKLPFKWDVPKDGQDMPSRKKKEHYPLIVCFQFWFTTPMRDKALLHRTPRGTGMEM</sequence>
<reference evidence="1 2" key="1">
    <citation type="submission" date="2021-06" db="EMBL/GenBank/DDBJ databases">
        <title>Caerostris extrusa draft genome.</title>
        <authorList>
            <person name="Kono N."/>
            <person name="Arakawa K."/>
        </authorList>
    </citation>
    <scope>NUCLEOTIDE SEQUENCE [LARGE SCALE GENOMIC DNA]</scope>
</reference>
<name>A0AAV4R5Z3_CAEEX</name>
<dbReference type="AlphaFoldDB" id="A0AAV4R5Z3"/>
<evidence type="ECO:0000313" key="2">
    <source>
        <dbReference type="Proteomes" id="UP001054945"/>
    </source>
</evidence>
<protein>
    <submittedName>
        <fullName evidence="1">Uncharacterized protein</fullName>
    </submittedName>
</protein>
<accession>A0AAV4R5Z3</accession>
<evidence type="ECO:0000313" key="1">
    <source>
        <dbReference type="EMBL" id="GIY16044.1"/>
    </source>
</evidence>
<proteinExistence type="predicted"/>
<dbReference type="Proteomes" id="UP001054945">
    <property type="component" value="Unassembled WGS sequence"/>
</dbReference>
<organism evidence="1 2">
    <name type="scientific">Caerostris extrusa</name>
    <name type="common">Bark spider</name>
    <name type="synonym">Caerostris bankana</name>
    <dbReference type="NCBI Taxonomy" id="172846"/>
    <lineage>
        <taxon>Eukaryota</taxon>
        <taxon>Metazoa</taxon>
        <taxon>Ecdysozoa</taxon>
        <taxon>Arthropoda</taxon>
        <taxon>Chelicerata</taxon>
        <taxon>Arachnida</taxon>
        <taxon>Araneae</taxon>
        <taxon>Araneomorphae</taxon>
        <taxon>Entelegynae</taxon>
        <taxon>Araneoidea</taxon>
        <taxon>Araneidae</taxon>
        <taxon>Caerostris</taxon>
    </lineage>
</organism>
<comment type="caution">
    <text evidence="1">The sequence shown here is derived from an EMBL/GenBank/DDBJ whole genome shotgun (WGS) entry which is preliminary data.</text>
</comment>